<dbReference type="Pfam" id="PF01042">
    <property type="entry name" value="Ribonuc_L-PSP"/>
    <property type="match status" value="1"/>
</dbReference>
<protein>
    <submittedName>
        <fullName evidence="1">RidA family protein</fullName>
    </submittedName>
</protein>
<gene>
    <name evidence="1" type="ORF">M1O15_15420</name>
</gene>
<dbReference type="SUPFAM" id="SSF55298">
    <property type="entry name" value="YjgF-like"/>
    <property type="match status" value="1"/>
</dbReference>
<dbReference type="InterPro" id="IPR035959">
    <property type="entry name" value="RutC-like_sf"/>
</dbReference>
<organism evidence="1 2">
    <name type="scientific">Streptomyces lichenis</name>
    <dbReference type="NCBI Taxonomy" id="2306967"/>
    <lineage>
        <taxon>Bacteria</taxon>
        <taxon>Bacillati</taxon>
        <taxon>Actinomycetota</taxon>
        <taxon>Actinomycetes</taxon>
        <taxon>Kitasatosporales</taxon>
        <taxon>Streptomycetaceae</taxon>
        <taxon>Streptomyces</taxon>
    </lineage>
</organism>
<dbReference type="EMBL" id="JALPTH010000013">
    <property type="protein sequence ID" value="MCK8678754.1"/>
    <property type="molecule type" value="Genomic_DNA"/>
</dbReference>
<accession>A0ABT0IBQ8</accession>
<name>A0ABT0IBQ8_9ACTN</name>
<dbReference type="Proteomes" id="UP001522868">
    <property type="component" value="Unassembled WGS sequence"/>
</dbReference>
<keyword evidence="2" id="KW-1185">Reference proteome</keyword>
<dbReference type="InterPro" id="IPR006175">
    <property type="entry name" value="YjgF/YER057c/UK114"/>
</dbReference>
<dbReference type="CDD" id="cd00448">
    <property type="entry name" value="YjgF_YER057c_UK114_family"/>
    <property type="match status" value="1"/>
</dbReference>
<evidence type="ECO:0000313" key="2">
    <source>
        <dbReference type="Proteomes" id="UP001522868"/>
    </source>
</evidence>
<reference evidence="1 2" key="1">
    <citation type="submission" date="2022-04" db="EMBL/GenBank/DDBJ databases">
        <title>Streptomyces sp. nov. LCR6-01 isolated from Lichen of Dirinaria sp.</title>
        <authorList>
            <person name="Kanchanasin P."/>
            <person name="Tanasupawat S."/>
            <person name="Phongsopitanun W."/>
        </authorList>
    </citation>
    <scope>NUCLEOTIDE SEQUENCE [LARGE SCALE GENOMIC DNA]</scope>
    <source>
        <strain evidence="1 2">LCR6-01</strain>
    </source>
</reference>
<proteinExistence type="predicted"/>
<dbReference type="Gene3D" id="3.30.1330.40">
    <property type="entry name" value="RutC-like"/>
    <property type="match status" value="1"/>
</dbReference>
<evidence type="ECO:0000313" key="1">
    <source>
        <dbReference type="EMBL" id="MCK8678754.1"/>
    </source>
</evidence>
<sequence length="137" mass="14106">MTVERVNPPSVHSPSDQISQVVTVDGTRLAYVSGQVAWDEHGSPVGLGDHGAQAARIARNLDAALAGVGATRDDIVEETVHVVGYTPELLPAILGPLRAGVATAPASTLVGVSALFAPEYLVEVKVIAALPVRGSHD</sequence>
<dbReference type="RefSeq" id="WP_248634395.1">
    <property type="nucleotide sequence ID" value="NZ_JALPTH010000013.1"/>
</dbReference>
<comment type="caution">
    <text evidence="1">The sequence shown here is derived from an EMBL/GenBank/DDBJ whole genome shotgun (WGS) entry which is preliminary data.</text>
</comment>